<organism evidence="1">
    <name type="scientific">marine sediment metagenome</name>
    <dbReference type="NCBI Taxonomy" id="412755"/>
    <lineage>
        <taxon>unclassified sequences</taxon>
        <taxon>metagenomes</taxon>
        <taxon>ecological metagenomes</taxon>
    </lineage>
</organism>
<proteinExistence type="predicted"/>
<accession>X1T892</accession>
<reference evidence="1" key="1">
    <citation type="journal article" date="2014" name="Front. Microbiol.">
        <title>High frequency of phylogenetically diverse reductive dehalogenase-homologous genes in deep subseafloor sedimentary metagenomes.</title>
        <authorList>
            <person name="Kawai M."/>
            <person name="Futagami T."/>
            <person name="Toyoda A."/>
            <person name="Takaki Y."/>
            <person name="Nishi S."/>
            <person name="Hori S."/>
            <person name="Arai W."/>
            <person name="Tsubouchi T."/>
            <person name="Morono Y."/>
            <person name="Uchiyama I."/>
            <person name="Ito T."/>
            <person name="Fujiyama A."/>
            <person name="Inagaki F."/>
            <person name="Takami H."/>
        </authorList>
    </citation>
    <scope>NUCLEOTIDE SEQUENCE</scope>
    <source>
        <strain evidence="1">Expedition CK06-06</strain>
    </source>
</reference>
<name>X1T892_9ZZZZ</name>
<dbReference type="AlphaFoldDB" id="X1T892"/>
<dbReference type="InterPro" id="IPR023211">
    <property type="entry name" value="DNA_pol_palm_dom_sf"/>
</dbReference>
<protein>
    <submittedName>
        <fullName evidence="1">Uncharacterized protein</fullName>
    </submittedName>
</protein>
<dbReference type="EMBL" id="BARW01007022">
    <property type="protein sequence ID" value="GAI83780.1"/>
    <property type="molecule type" value="Genomic_DNA"/>
</dbReference>
<feature type="non-terminal residue" evidence="1">
    <location>
        <position position="1"/>
    </location>
</feature>
<dbReference type="SUPFAM" id="SSF56672">
    <property type="entry name" value="DNA/RNA polymerases"/>
    <property type="match status" value="1"/>
</dbReference>
<gene>
    <name evidence="1" type="ORF">S12H4_14696</name>
</gene>
<dbReference type="InterPro" id="IPR043502">
    <property type="entry name" value="DNA/RNA_pol_sf"/>
</dbReference>
<comment type="caution">
    <text evidence="1">The sequence shown here is derived from an EMBL/GenBank/DDBJ whole genome shotgun (WGS) entry which is preliminary data.</text>
</comment>
<sequence length="122" mass="13907">GNTFYCDTDSLFVNSQGYNNLIGQIHKTKLGKLKVERTTNSLKLLGCKSYVFGDQVKHKGRRKNAKKISENTYMQDQWSSLKSLIKNKDLTSYEVNDIVKHYSNIYDKGILQKDGSVSPLIL</sequence>
<evidence type="ECO:0000313" key="1">
    <source>
        <dbReference type="EMBL" id="GAI83780.1"/>
    </source>
</evidence>
<dbReference type="Gene3D" id="3.90.1600.10">
    <property type="entry name" value="Palm domain of DNA polymerase"/>
    <property type="match status" value="1"/>
</dbReference>